<evidence type="ECO:0000256" key="2">
    <source>
        <dbReference type="ARBA" id="ARBA00004286"/>
    </source>
</evidence>
<name>A0ABD2Q5C2_9PLAT</name>
<dbReference type="AlphaFoldDB" id="A0ABD2Q5C2"/>
<feature type="compositionally biased region" description="Polar residues" evidence="6">
    <location>
        <begin position="1"/>
        <end position="10"/>
    </location>
</feature>
<gene>
    <name evidence="7" type="ORF">Ciccas_006597</name>
</gene>
<comment type="subcellular location">
    <subcellularLocation>
        <location evidence="2">Chromosome</location>
    </subcellularLocation>
    <subcellularLocation>
        <location evidence="1">Nucleus</location>
    </subcellularLocation>
</comment>
<organism evidence="7 8">
    <name type="scientific">Cichlidogyrus casuarinus</name>
    <dbReference type="NCBI Taxonomy" id="1844966"/>
    <lineage>
        <taxon>Eukaryota</taxon>
        <taxon>Metazoa</taxon>
        <taxon>Spiralia</taxon>
        <taxon>Lophotrochozoa</taxon>
        <taxon>Platyhelminthes</taxon>
        <taxon>Monogenea</taxon>
        <taxon>Monopisthocotylea</taxon>
        <taxon>Dactylogyridea</taxon>
        <taxon>Ancyrocephalidae</taxon>
        <taxon>Cichlidogyrus</taxon>
    </lineage>
</organism>
<dbReference type="Pfam" id="PF10228">
    <property type="entry name" value="HPF1"/>
    <property type="match status" value="1"/>
</dbReference>
<proteinExistence type="inferred from homology"/>
<feature type="region of interest" description="Disordered" evidence="6">
    <location>
        <begin position="1"/>
        <end position="27"/>
    </location>
</feature>
<accession>A0ABD2Q5C2</accession>
<keyword evidence="8" id="KW-1185">Reference proteome</keyword>
<dbReference type="InterPro" id="IPR019361">
    <property type="entry name" value="HPF1"/>
</dbReference>
<evidence type="ECO:0000256" key="4">
    <source>
        <dbReference type="ARBA" id="ARBA00022454"/>
    </source>
</evidence>
<sequence length="348" mass="39166">MPKRASQTIAKSISPEIKKKKISDDPESSFLSEKVYDSLNKEFSQSWAFEQWPKKEFGAVYAITTTLDADNPLECLKADFGLVFVGPFDSYHRIVKGEELIVSSDRLAHNRFYHDTPQMITVLRYSDPNSGFHICYFRNYPFVSPSFVCSNDSTKSGKFIIIGTNLVSGLINHLKSFESTNNRKKIISKLESLDDNASFNEKKFRQTWLKSCDAQIINNLGIEADPRELIVMRELVVSQKSLINTLHSICAAKDQASKNKAFSGLDNLVTNANVSNDECDFGQSIELAYNLLSYHHENNPTAADCFNGTINSLLEMAFMLGNVPAFQETVVKHFSAGRPLVPPFQMMK</sequence>
<dbReference type="Proteomes" id="UP001626550">
    <property type="component" value="Unassembled WGS sequence"/>
</dbReference>
<comment type="similarity">
    <text evidence="3">Belongs to the HPF1 family.</text>
</comment>
<evidence type="ECO:0000313" key="7">
    <source>
        <dbReference type="EMBL" id="KAL3314780.1"/>
    </source>
</evidence>
<comment type="caution">
    <text evidence="7">The sequence shown here is derived from an EMBL/GenBank/DDBJ whole genome shotgun (WGS) entry which is preliminary data.</text>
</comment>
<protein>
    <submittedName>
        <fullName evidence="7">Uncharacterized protein</fullName>
    </submittedName>
</protein>
<evidence type="ECO:0000313" key="8">
    <source>
        <dbReference type="Proteomes" id="UP001626550"/>
    </source>
</evidence>
<dbReference type="GO" id="GO:0005634">
    <property type="term" value="C:nucleus"/>
    <property type="evidence" value="ECO:0007669"/>
    <property type="project" value="UniProtKB-SubCell"/>
</dbReference>
<evidence type="ECO:0000256" key="1">
    <source>
        <dbReference type="ARBA" id="ARBA00004123"/>
    </source>
</evidence>
<evidence type="ECO:0000256" key="5">
    <source>
        <dbReference type="ARBA" id="ARBA00023242"/>
    </source>
</evidence>
<keyword evidence="5" id="KW-0539">Nucleus</keyword>
<reference evidence="7 8" key="1">
    <citation type="submission" date="2024-11" db="EMBL/GenBank/DDBJ databases">
        <title>Adaptive evolution of stress response genes in parasites aligns with host niche diversity.</title>
        <authorList>
            <person name="Hahn C."/>
            <person name="Resl P."/>
        </authorList>
    </citation>
    <scope>NUCLEOTIDE SEQUENCE [LARGE SCALE GENOMIC DNA]</scope>
    <source>
        <strain evidence="7">EGGRZ-B1_66</strain>
        <tissue evidence="7">Body</tissue>
    </source>
</reference>
<evidence type="ECO:0000256" key="6">
    <source>
        <dbReference type="SAM" id="MobiDB-lite"/>
    </source>
</evidence>
<dbReference type="GO" id="GO:0005694">
    <property type="term" value="C:chromosome"/>
    <property type="evidence" value="ECO:0007669"/>
    <property type="project" value="UniProtKB-SubCell"/>
</dbReference>
<dbReference type="PANTHER" id="PTHR13386:SF1">
    <property type="entry name" value="HISTONE PARYLATION FACTOR 1"/>
    <property type="match status" value="1"/>
</dbReference>
<evidence type="ECO:0000256" key="3">
    <source>
        <dbReference type="ARBA" id="ARBA00010803"/>
    </source>
</evidence>
<dbReference type="EMBL" id="JBJKFK010000908">
    <property type="protein sequence ID" value="KAL3314780.1"/>
    <property type="molecule type" value="Genomic_DNA"/>
</dbReference>
<keyword evidence="4" id="KW-0158">Chromosome</keyword>
<dbReference type="PANTHER" id="PTHR13386">
    <property type="entry name" value="HISTONE PARYLATION FACTOR 1"/>
    <property type="match status" value="1"/>
</dbReference>